<dbReference type="InterPro" id="IPR013087">
    <property type="entry name" value="Znf_C2H2_type"/>
</dbReference>
<sequence>MSFEEIESETMLLLLERKLIFNSDKKLSVYQFTNDIQNKFIQNLLCCNLNFKTFDDYLKHVYLTHKEYKAGYEDQCVGEKIREYVGGNRDNLCDIDYEFYVRILNKYKMYCCTTKGCAKRYTSAYGLRYHLENGHSSYRIPKRFLCTFNDCNKSYKNANGLKYHLRNGH</sequence>
<name>A0A4Q9L6J4_9MICR</name>
<keyword evidence="2" id="KW-0677">Repeat</keyword>
<evidence type="ECO:0000259" key="6">
    <source>
        <dbReference type="PROSITE" id="PS50157"/>
    </source>
</evidence>
<dbReference type="AlphaFoldDB" id="A0A4Q9L6J4"/>
<dbReference type="EMBL" id="PITI01000959">
    <property type="protein sequence ID" value="TBU03238.1"/>
    <property type="molecule type" value="Genomic_DNA"/>
</dbReference>
<dbReference type="VEuPathDB" id="MicrosporidiaDB:CWI36_0959p0010"/>
<keyword evidence="8" id="KW-1185">Reference proteome</keyword>
<protein>
    <recommendedName>
        <fullName evidence="6">C2H2-type domain-containing protein</fullName>
    </recommendedName>
</protein>
<reference evidence="7 8" key="1">
    <citation type="submission" date="2017-12" db="EMBL/GenBank/DDBJ databases">
        <authorList>
            <person name="Pombert J.-F."/>
            <person name="Haag K.L."/>
            <person name="Ebert D."/>
        </authorList>
    </citation>
    <scope>NUCLEOTIDE SEQUENCE [LARGE SCALE GENOMIC DNA]</scope>
    <source>
        <strain evidence="7">BE-OM-2</strain>
    </source>
</reference>
<evidence type="ECO:0000256" key="3">
    <source>
        <dbReference type="ARBA" id="ARBA00022771"/>
    </source>
</evidence>
<evidence type="ECO:0000256" key="1">
    <source>
        <dbReference type="ARBA" id="ARBA00022723"/>
    </source>
</evidence>
<dbReference type="SMART" id="SM00355">
    <property type="entry name" value="ZnF_C2H2"/>
    <property type="match status" value="3"/>
</dbReference>
<keyword evidence="4" id="KW-0862">Zinc</keyword>
<evidence type="ECO:0000313" key="7">
    <source>
        <dbReference type="EMBL" id="TBU03238.1"/>
    </source>
</evidence>
<organism evidence="7 8">
    <name type="scientific">Hamiltosporidium magnivora</name>
    <dbReference type="NCBI Taxonomy" id="148818"/>
    <lineage>
        <taxon>Eukaryota</taxon>
        <taxon>Fungi</taxon>
        <taxon>Fungi incertae sedis</taxon>
        <taxon>Microsporidia</taxon>
        <taxon>Dubosqiidae</taxon>
        <taxon>Hamiltosporidium</taxon>
    </lineage>
</organism>
<dbReference type="PANTHER" id="PTHR23057">
    <property type="entry name" value="JUXTAPOSED WITH ANOTHER ZINC FINGER PROTEIN 1"/>
    <property type="match status" value="1"/>
</dbReference>
<dbReference type="PANTHER" id="PTHR23057:SF0">
    <property type="entry name" value="JUXTAPOSED WITH ANOTHER ZINC FINGER PROTEIN 1"/>
    <property type="match status" value="1"/>
</dbReference>
<comment type="caution">
    <text evidence="7">The sequence shown here is derived from an EMBL/GenBank/DDBJ whole genome shotgun (WGS) entry which is preliminary data.</text>
</comment>
<dbReference type="GO" id="GO:0008270">
    <property type="term" value="F:zinc ion binding"/>
    <property type="evidence" value="ECO:0007669"/>
    <property type="project" value="UniProtKB-KW"/>
</dbReference>
<evidence type="ECO:0000256" key="4">
    <source>
        <dbReference type="ARBA" id="ARBA00022833"/>
    </source>
</evidence>
<dbReference type="Gene3D" id="3.30.160.60">
    <property type="entry name" value="Classic Zinc Finger"/>
    <property type="match status" value="1"/>
</dbReference>
<evidence type="ECO:0000256" key="5">
    <source>
        <dbReference type="PROSITE-ProRule" id="PRU00042"/>
    </source>
</evidence>
<dbReference type="InterPro" id="IPR051580">
    <property type="entry name" value="ZnF-Chromatin_assoc"/>
</dbReference>
<dbReference type="STRING" id="148818.A0A4Q9L6J4"/>
<dbReference type="PROSITE" id="PS50157">
    <property type="entry name" value="ZINC_FINGER_C2H2_2"/>
    <property type="match status" value="2"/>
</dbReference>
<proteinExistence type="predicted"/>
<feature type="domain" description="C2H2-type" evidence="6">
    <location>
        <begin position="110"/>
        <end position="140"/>
    </location>
</feature>
<dbReference type="GO" id="GO:0005634">
    <property type="term" value="C:nucleus"/>
    <property type="evidence" value="ECO:0007669"/>
    <property type="project" value="TreeGrafter"/>
</dbReference>
<dbReference type="VEuPathDB" id="MicrosporidiaDB:CWI39_0695p0010"/>
<accession>A0A4Q9L6J4</accession>
<dbReference type="Proteomes" id="UP000291404">
    <property type="component" value="Unassembled WGS sequence"/>
</dbReference>
<feature type="domain" description="C2H2-type" evidence="6">
    <location>
        <begin position="144"/>
        <end position="169"/>
    </location>
</feature>
<evidence type="ECO:0000256" key="2">
    <source>
        <dbReference type="ARBA" id="ARBA00022737"/>
    </source>
</evidence>
<keyword evidence="3 5" id="KW-0863">Zinc-finger</keyword>
<gene>
    <name evidence="7" type="ORF">CWI36_0959p0010</name>
</gene>
<dbReference type="PROSITE" id="PS00028">
    <property type="entry name" value="ZINC_FINGER_C2H2_1"/>
    <property type="match status" value="2"/>
</dbReference>
<evidence type="ECO:0000313" key="8">
    <source>
        <dbReference type="Proteomes" id="UP000291404"/>
    </source>
</evidence>
<dbReference type="Pfam" id="PF00096">
    <property type="entry name" value="zf-C2H2"/>
    <property type="match status" value="1"/>
</dbReference>
<keyword evidence="1" id="KW-0479">Metal-binding</keyword>